<sequence>MTFEKKIIVTGGAGFIASNYLNQIVPRYPQYLFINLDALTAAADPANIEVATAENYRFERGDIRDLKRIEEIFLARQPTDLIHFAAESHVDVSIKNPNLFIETNINGTHNLLLLAKKYKLNRFYQISTDEVYGALTSDEPAFSEASPLAPNNPYSASKASAELLVRAYHQTFGLDAVVSRCSNNYGPRQDITKLIPRFITQLLKGEKVPLYGQGLNVRDWIYVGDHVEAIDTIFHHGRSGEIYNVGGRCELTNLEITKRLIALTGRDENYIEHVADRLGHDFRYAIDDAKIRQSLGWQPTVAIDDGLKLTLDFYRQKAIDRHAGDSDLFTLNPNP</sequence>
<dbReference type="PANTHER" id="PTHR43000">
    <property type="entry name" value="DTDP-D-GLUCOSE 4,6-DEHYDRATASE-RELATED"/>
    <property type="match status" value="1"/>
</dbReference>
<evidence type="ECO:0000259" key="8">
    <source>
        <dbReference type="Pfam" id="PF16363"/>
    </source>
</evidence>
<comment type="caution">
    <text evidence="9">The sequence shown here is derived from an EMBL/GenBank/DDBJ whole genome shotgun (WGS) entry which is preliminary data.</text>
</comment>
<evidence type="ECO:0000256" key="5">
    <source>
        <dbReference type="ARBA" id="ARBA00023027"/>
    </source>
</evidence>
<comment type="similarity">
    <text evidence="3 7">Belongs to the NAD(P)-dependent epimerase/dehydratase family. dTDP-glucose dehydratase subfamily.</text>
</comment>
<accession>A0A2H0RHU7</accession>
<organism evidence="9 10">
    <name type="scientific">Candidatus Vogelbacteria bacterium CG10_big_fil_rev_8_21_14_0_10_49_38</name>
    <dbReference type="NCBI Taxonomy" id="1975043"/>
    <lineage>
        <taxon>Bacteria</taxon>
        <taxon>Candidatus Vogeliibacteriota</taxon>
    </lineage>
</organism>
<evidence type="ECO:0000313" key="9">
    <source>
        <dbReference type="EMBL" id="PIR46099.1"/>
    </source>
</evidence>
<evidence type="ECO:0000256" key="1">
    <source>
        <dbReference type="ARBA" id="ARBA00001539"/>
    </source>
</evidence>
<comment type="cofactor">
    <cofactor evidence="2 7">
        <name>NAD(+)</name>
        <dbReference type="ChEBI" id="CHEBI:57540"/>
    </cofactor>
</comment>
<dbReference type="EMBL" id="PCYK01000012">
    <property type="protein sequence ID" value="PIR46099.1"/>
    <property type="molecule type" value="Genomic_DNA"/>
</dbReference>
<gene>
    <name evidence="9" type="primary">rfbB</name>
    <name evidence="9" type="ORF">COV08_01635</name>
</gene>
<name>A0A2H0RHU7_9BACT</name>
<evidence type="ECO:0000256" key="7">
    <source>
        <dbReference type="RuleBase" id="RU004473"/>
    </source>
</evidence>
<dbReference type="GO" id="GO:0009225">
    <property type="term" value="P:nucleotide-sugar metabolic process"/>
    <property type="evidence" value="ECO:0007669"/>
    <property type="project" value="InterPro"/>
</dbReference>
<dbReference type="GO" id="GO:0008460">
    <property type="term" value="F:dTDP-glucose 4,6-dehydratase activity"/>
    <property type="evidence" value="ECO:0007669"/>
    <property type="project" value="UniProtKB-EC"/>
</dbReference>
<reference evidence="9 10" key="1">
    <citation type="submission" date="2017-09" db="EMBL/GenBank/DDBJ databases">
        <title>Depth-based differentiation of microbial function through sediment-hosted aquifers and enrichment of novel symbionts in the deep terrestrial subsurface.</title>
        <authorList>
            <person name="Probst A.J."/>
            <person name="Ladd B."/>
            <person name="Jarett J.K."/>
            <person name="Geller-Mcgrath D.E."/>
            <person name="Sieber C.M."/>
            <person name="Emerson J.B."/>
            <person name="Anantharaman K."/>
            <person name="Thomas B.C."/>
            <person name="Malmstrom R."/>
            <person name="Stieglmeier M."/>
            <person name="Klingl A."/>
            <person name="Woyke T."/>
            <person name="Ryan C.M."/>
            <person name="Banfield J.F."/>
        </authorList>
    </citation>
    <scope>NUCLEOTIDE SEQUENCE [LARGE SCALE GENOMIC DNA]</scope>
    <source>
        <strain evidence="9">CG10_big_fil_rev_8_21_14_0_10_49_38</strain>
    </source>
</reference>
<dbReference type="InterPro" id="IPR016040">
    <property type="entry name" value="NAD(P)-bd_dom"/>
</dbReference>
<dbReference type="Proteomes" id="UP000230431">
    <property type="component" value="Unassembled WGS sequence"/>
</dbReference>
<dbReference type="Gene3D" id="3.40.50.720">
    <property type="entry name" value="NAD(P)-binding Rossmann-like Domain"/>
    <property type="match status" value="1"/>
</dbReference>
<keyword evidence="5" id="KW-0520">NAD</keyword>
<proteinExistence type="inferred from homology"/>
<dbReference type="Gene3D" id="3.90.25.10">
    <property type="entry name" value="UDP-galactose 4-epimerase, domain 1"/>
    <property type="match status" value="1"/>
</dbReference>
<comment type="catalytic activity">
    <reaction evidence="1 7">
        <text>dTDP-alpha-D-glucose = dTDP-4-dehydro-6-deoxy-alpha-D-glucose + H2O</text>
        <dbReference type="Rhea" id="RHEA:17221"/>
        <dbReference type="ChEBI" id="CHEBI:15377"/>
        <dbReference type="ChEBI" id="CHEBI:57477"/>
        <dbReference type="ChEBI" id="CHEBI:57649"/>
        <dbReference type="EC" id="4.2.1.46"/>
    </reaction>
</comment>
<dbReference type="EC" id="4.2.1.46" evidence="4 7"/>
<protein>
    <recommendedName>
        <fullName evidence="4 7">dTDP-glucose 4,6-dehydratase</fullName>
        <ecNumber evidence="4 7">4.2.1.46</ecNumber>
    </recommendedName>
</protein>
<feature type="domain" description="NAD(P)-binding" evidence="8">
    <location>
        <begin position="8"/>
        <end position="308"/>
    </location>
</feature>
<dbReference type="NCBIfam" id="TIGR01181">
    <property type="entry name" value="dTDP_gluc_dehyt"/>
    <property type="match status" value="1"/>
</dbReference>
<dbReference type="InterPro" id="IPR005888">
    <property type="entry name" value="dTDP_Gluc_deHydtase"/>
</dbReference>
<evidence type="ECO:0000256" key="2">
    <source>
        <dbReference type="ARBA" id="ARBA00001911"/>
    </source>
</evidence>
<dbReference type="SUPFAM" id="SSF51735">
    <property type="entry name" value="NAD(P)-binding Rossmann-fold domains"/>
    <property type="match status" value="1"/>
</dbReference>
<evidence type="ECO:0000256" key="4">
    <source>
        <dbReference type="ARBA" id="ARBA00011990"/>
    </source>
</evidence>
<evidence type="ECO:0000256" key="6">
    <source>
        <dbReference type="ARBA" id="ARBA00023239"/>
    </source>
</evidence>
<dbReference type="AlphaFoldDB" id="A0A2H0RHU7"/>
<dbReference type="InterPro" id="IPR036291">
    <property type="entry name" value="NAD(P)-bd_dom_sf"/>
</dbReference>
<dbReference type="Pfam" id="PF16363">
    <property type="entry name" value="GDP_Man_Dehyd"/>
    <property type="match status" value="1"/>
</dbReference>
<keyword evidence="6 7" id="KW-0456">Lyase</keyword>
<evidence type="ECO:0000256" key="3">
    <source>
        <dbReference type="ARBA" id="ARBA00008178"/>
    </source>
</evidence>
<evidence type="ECO:0000313" key="10">
    <source>
        <dbReference type="Proteomes" id="UP000230431"/>
    </source>
</evidence>
<dbReference type="CDD" id="cd05246">
    <property type="entry name" value="dTDP_GD_SDR_e"/>
    <property type="match status" value="1"/>
</dbReference>